<keyword evidence="1" id="KW-1133">Transmembrane helix</keyword>
<sequence>MARHGRHGATRRQPKGVAFDRWLDRVVTVAVLTAMVIGLAAVMAHWLL</sequence>
<feature type="transmembrane region" description="Helical" evidence="1">
    <location>
        <begin position="22"/>
        <end position="47"/>
    </location>
</feature>
<reference evidence="2 3" key="1">
    <citation type="submission" date="2022-03" db="EMBL/GenBank/DDBJ databases">
        <title>Genomic signatures underlying metal tolerance in selected Arctic bacterial isolates.</title>
        <authorList>
            <person name="Thomas F.A."/>
            <person name="Venkatachalam S."/>
            <person name="Krishnan K.P."/>
        </authorList>
    </citation>
    <scope>NUCLEOTIDE SEQUENCE [LARGE SCALE GENOMIC DNA]</scope>
    <source>
        <strain evidence="2 3">HM116</strain>
    </source>
</reference>
<organism evidence="2 3">
    <name type="scientific">Vreelandella neptunia</name>
    <dbReference type="NCBI Taxonomy" id="115551"/>
    <lineage>
        <taxon>Bacteria</taxon>
        <taxon>Pseudomonadati</taxon>
        <taxon>Pseudomonadota</taxon>
        <taxon>Gammaproteobacteria</taxon>
        <taxon>Oceanospirillales</taxon>
        <taxon>Halomonadaceae</taxon>
        <taxon>Vreelandella</taxon>
    </lineage>
</organism>
<name>A0ABS9S8U2_9GAMM</name>
<comment type="caution">
    <text evidence="2">The sequence shown here is derived from an EMBL/GenBank/DDBJ whole genome shotgun (WGS) entry which is preliminary data.</text>
</comment>
<keyword evidence="1" id="KW-0812">Transmembrane</keyword>
<accession>A0ABS9S8U2</accession>
<evidence type="ECO:0000256" key="1">
    <source>
        <dbReference type="SAM" id="Phobius"/>
    </source>
</evidence>
<proteinExistence type="predicted"/>
<keyword evidence="3" id="KW-1185">Reference proteome</keyword>
<evidence type="ECO:0000313" key="3">
    <source>
        <dbReference type="Proteomes" id="UP001320609"/>
    </source>
</evidence>
<keyword evidence="1" id="KW-0472">Membrane</keyword>
<evidence type="ECO:0000313" key="2">
    <source>
        <dbReference type="EMBL" id="MCH4812532.1"/>
    </source>
</evidence>
<dbReference type="RefSeq" id="WP_240718859.1">
    <property type="nucleotide sequence ID" value="NZ_JAKVTW010000011.1"/>
</dbReference>
<dbReference type="Proteomes" id="UP001320609">
    <property type="component" value="Unassembled WGS sequence"/>
</dbReference>
<gene>
    <name evidence="2" type="ORF">MLE19_14445</name>
</gene>
<protein>
    <submittedName>
        <fullName evidence="2">Uncharacterized protein</fullName>
    </submittedName>
</protein>
<dbReference type="EMBL" id="JAKVTW010000011">
    <property type="protein sequence ID" value="MCH4812532.1"/>
    <property type="molecule type" value="Genomic_DNA"/>
</dbReference>